<name>A0A2U1NS09_ARTAN</name>
<dbReference type="STRING" id="35608.A0A2U1NS09"/>
<dbReference type="Gene3D" id="3.40.630.30">
    <property type="match status" value="1"/>
</dbReference>
<reference evidence="2 3" key="1">
    <citation type="journal article" date="2018" name="Mol. Plant">
        <title>The genome of Artemisia annua provides insight into the evolution of Asteraceae family and artemisinin biosynthesis.</title>
        <authorList>
            <person name="Shen Q."/>
            <person name="Zhang L."/>
            <person name="Liao Z."/>
            <person name="Wang S."/>
            <person name="Yan T."/>
            <person name="Shi P."/>
            <person name="Liu M."/>
            <person name="Fu X."/>
            <person name="Pan Q."/>
            <person name="Wang Y."/>
            <person name="Lv Z."/>
            <person name="Lu X."/>
            <person name="Zhang F."/>
            <person name="Jiang W."/>
            <person name="Ma Y."/>
            <person name="Chen M."/>
            <person name="Hao X."/>
            <person name="Li L."/>
            <person name="Tang Y."/>
            <person name="Lv G."/>
            <person name="Zhou Y."/>
            <person name="Sun X."/>
            <person name="Brodelius P.E."/>
            <person name="Rose J.K.C."/>
            <person name="Tang K."/>
        </authorList>
    </citation>
    <scope>NUCLEOTIDE SEQUENCE [LARGE SCALE GENOMIC DNA]</scope>
    <source>
        <strain evidence="3">cv. Huhao1</strain>
        <tissue evidence="2">Leaf</tissue>
    </source>
</reference>
<dbReference type="Pfam" id="PF00583">
    <property type="entry name" value="Acetyltransf_1"/>
    <property type="match status" value="1"/>
</dbReference>
<dbReference type="GO" id="GO:0008080">
    <property type="term" value="F:N-acetyltransferase activity"/>
    <property type="evidence" value="ECO:0007669"/>
    <property type="project" value="TreeGrafter"/>
</dbReference>
<keyword evidence="2" id="KW-0012">Acyltransferase</keyword>
<keyword evidence="2" id="KW-0808">Transferase</keyword>
<evidence type="ECO:0000259" key="1">
    <source>
        <dbReference type="PROSITE" id="PS51186"/>
    </source>
</evidence>
<organism evidence="2 3">
    <name type="scientific">Artemisia annua</name>
    <name type="common">Sweet wormwood</name>
    <dbReference type="NCBI Taxonomy" id="35608"/>
    <lineage>
        <taxon>Eukaryota</taxon>
        <taxon>Viridiplantae</taxon>
        <taxon>Streptophyta</taxon>
        <taxon>Embryophyta</taxon>
        <taxon>Tracheophyta</taxon>
        <taxon>Spermatophyta</taxon>
        <taxon>Magnoliopsida</taxon>
        <taxon>eudicotyledons</taxon>
        <taxon>Gunneridae</taxon>
        <taxon>Pentapetalae</taxon>
        <taxon>asterids</taxon>
        <taxon>campanulids</taxon>
        <taxon>Asterales</taxon>
        <taxon>Asteraceae</taxon>
        <taxon>Asteroideae</taxon>
        <taxon>Anthemideae</taxon>
        <taxon>Artemisiinae</taxon>
        <taxon>Artemisia</taxon>
    </lineage>
</organism>
<keyword evidence="3" id="KW-1185">Reference proteome</keyword>
<dbReference type="InterPro" id="IPR016181">
    <property type="entry name" value="Acyl_CoA_acyltransferase"/>
</dbReference>
<dbReference type="SUPFAM" id="SSF55729">
    <property type="entry name" value="Acyl-CoA N-acyltransferases (Nat)"/>
    <property type="match status" value="1"/>
</dbReference>
<dbReference type="PANTHER" id="PTHR42919:SF20">
    <property type="entry name" value="GCN5-RELATED N-ACETYLTRANSFERASE 10, CHLOROPLASTIC"/>
    <property type="match status" value="1"/>
</dbReference>
<comment type="caution">
    <text evidence="2">The sequence shown here is derived from an EMBL/GenBank/DDBJ whole genome shotgun (WGS) entry which is preliminary data.</text>
</comment>
<proteinExistence type="predicted"/>
<accession>A0A2U1NS09</accession>
<dbReference type="PANTHER" id="PTHR42919">
    <property type="entry name" value="N-ALPHA-ACETYLTRANSFERASE"/>
    <property type="match status" value="1"/>
</dbReference>
<dbReference type="EMBL" id="PKPP01002285">
    <property type="protein sequence ID" value="PWA76293.1"/>
    <property type="molecule type" value="Genomic_DNA"/>
</dbReference>
<dbReference type="Proteomes" id="UP000245207">
    <property type="component" value="Unassembled WGS sequence"/>
</dbReference>
<dbReference type="InterPro" id="IPR000182">
    <property type="entry name" value="GNAT_dom"/>
</dbReference>
<sequence>MSILHHNSIITISMELCSHLPLSFNPTPPPKINLFLSLKTQKLLFTNKVNKSQLCHCTSTPSSSQELQELVVNDGGDGGGGDNGGGWNGKYDGDQGQFGNLVQEYGWQVRKMDDEDNERRSVADIQAEAFYEPTFLFNDVFFQFFQAEVLSGLLYRLRNSPPDRYACLVAEAIPSDNEEKQQLVGVVDATVFRDQSVLEHLSGADEYLYVSGIAVLRNFRRKKVASVLLKACETLARVWGYKYLVLRAYEDDFGARKLYTNAGYRLVAGDPVWTTSWIGRRRRILMIKQCDITDK</sequence>
<dbReference type="GO" id="GO:0031415">
    <property type="term" value="C:NatA complex"/>
    <property type="evidence" value="ECO:0007669"/>
    <property type="project" value="TreeGrafter"/>
</dbReference>
<dbReference type="AlphaFoldDB" id="A0A2U1NS09"/>
<dbReference type="GO" id="GO:0007064">
    <property type="term" value="P:mitotic sister chromatid cohesion"/>
    <property type="evidence" value="ECO:0007669"/>
    <property type="project" value="TreeGrafter"/>
</dbReference>
<gene>
    <name evidence="2" type="ORF">CTI12_AA233890</name>
</gene>
<dbReference type="OrthoDB" id="1912023at2759"/>
<dbReference type="PROSITE" id="PS51186">
    <property type="entry name" value="GNAT"/>
    <property type="match status" value="1"/>
</dbReference>
<dbReference type="CDD" id="cd04301">
    <property type="entry name" value="NAT_SF"/>
    <property type="match status" value="1"/>
</dbReference>
<evidence type="ECO:0000313" key="2">
    <source>
        <dbReference type="EMBL" id="PWA76293.1"/>
    </source>
</evidence>
<feature type="domain" description="N-acetyltransferase" evidence="1">
    <location>
        <begin position="120"/>
        <end position="291"/>
    </location>
</feature>
<dbReference type="InterPro" id="IPR051556">
    <property type="entry name" value="N-term/lysine_N-AcTrnsfr"/>
</dbReference>
<evidence type="ECO:0000313" key="3">
    <source>
        <dbReference type="Proteomes" id="UP000245207"/>
    </source>
</evidence>
<protein>
    <submittedName>
        <fullName evidence="2">Acyl-CoA N-acyltransferase</fullName>
    </submittedName>
</protein>